<dbReference type="InParanoid" id="G0QSV2"/>
<protein>
    <recommendedName>
        <fullName evidence="2">t-SNARE coiled-coil homology domain-containing protein</fullName>
    </recommendedName>
</protein>
<dbReference type="EMBL" id="GL983824">
    <property type="protein sequence ID" value="EGR31719.1"/>
    <property type="molecule type" value="Genomic_DNA"/>
</dbReference>
<dbReference type="CDD" id="cd15841">
    <property type="entry name" value="SNARE_Qc"/>
    <property type="match status" value="1"/>
</dbReference>
<dbReference type="InterPro" id="IPR000727">
    <property type="entry name" value="T_SNARE_dom"/>
</dbReference>
<name>G0QSV2_ICHMU</name>
<reference evidence="3 4" key="1">
    <citation type="submission" date="2011-07" db="EMBL/GenBank/DDBJ databases">
        <authorList>
            <person name="Coyne R."/>
            <person name="Brami D."/>
            <person name="Johnson J."/>
            <person name="Hostetler J."/>
            <person name="Hannick L."/>
            <person name="Clark T."/>
            <person name="Cassidy-Hanley D."/>
            <person name="Inman J."/>
        </authorList>
    </citation>
    <scope>NUCLEOTIDE SEQUENCE [LARGE SCALE GENOMIC DNA]</scope>
    <source>
        <strain evidence="3 4">G5</strain>
    </source>
</reference>
<keyword evidence="1" id="KW-0175">Coiled coil</keyword>
<dbReference type="SUPFAM" id="SSF58038">
    <property type="entry name" value="SNARE fusion complex"/>
    <property type="match status" value="1"/>
</dbReference>
<feature type="domain" description="T-SNARE coiled-coil homology" evidence="2">
    <location>
        <begin position="67"/>
        <end position="129"/>
    </location>
</feature>
<evidence type="ECO:0000256" key="1">
    <source>
        <dbReference type="SAM" id="Coils"/>
    </source>
</evidence>
<keyword evidence="4" id="KW-1185">Reference proteome</keyword>
<dbReference type="RefSeq" id="XP_004035205.1">
    <property type="nucleotide sequence ID" value="XM_004035157.1"/>
</dbReference>
<accession>G0QSV2</accession>
<feature type="non-terminal residue" evidence="3">
    <location>
        <position position="1"/>
    </location>
</feature>
<evidence type="ECO:0000259" key="2">
    <source>
        <dbReference type="PROSITE" id="PS50192"/>
    </source>
</evidence>
<sequence length="334" mass="39387">LNNVNQNLNQQQQDLYDSQYKVNGMKSFFIRILNIFKTPKKNKELDEWKDIQTNLNKQNNPQNQQNLDNNNDQNNMLQELNNQITRLKNDNILIGNNIGLQNQQLDIVDYKQDKVQKSMEKINKDLKKLFIIFNNSIVPILFYVQLLPENLILPICVSDDIDVKRTYSLFSQNYQICTSLEEFEAEDNIVNISLESSHCSQNEENLNLKSQISEGKCLIIQNNTLMNQNEELYKQIKIEKDKYQVLYDFVDIQNKTIEDQHKRNEQLHVKLTDANILNGNYELLIESLYQKILPELVLFVRKQHNRLKFNIQALNNSVQQEELYCILQNCGINI</sequence>
<proteinExistence type="predicted"/>
<gene>
    <name evidence="3" type="ORF">IMG5_103630</name>
</gene>
<dbReference type="Proteomes" id="UP000008983">
    <property type="component" value="Unassembled WGS sequence"/>
</dbReference>
<dbReference type="GeneID" id="14907855"/>
<dbReference type="AlphaFoldDB" id="G0QSV2"/>
<evidence type="ECO:0000313" key="3">
    <source>
        <dbReference type="EMBL" id="EGR31719.1"/>
    </source>
</evidence>
<organism evidence="3 4">
    <name type="scientific">Ichthyophthirius multifiliis</name>
    <name type="common">White spot disease agent</name>
    <name type="synonym">Ich</name>
    <dbReference type="NCBI Taxonomy" id="5932"/>
    <lineage>
        <taxon>Eukaryota</taxon>
        <taxon>Sar</taxon>
        <taxon>Alveolata</taxon>
        <taxon>Ciliophora</taxon>
        <taxon>Intramacronucleata</taxon>
        <taxon>Oligohymenophorea</taxon>
        <taxon>Hymenostomatida</taxon>
        <taxon>Ophryoglenina</taxon>
        <taxon>Ichthyophthirius</taxon>
    </lineage>
</organism>
<dbReference type="PROSITE" id="PS50192">
    <property type="entry name" value="T_SNARE"/>
    <property type="match status" value="1"/>
</dbReference>
<dbReference type="eggNOG" id="ENOG502R2YG">
    <property type="taxonomic scope" value="Eukaryota"/>
</dbReference>
<feature type="coiled-coil region" evidence="1">
    <location>
        <begin position="63"/>
        <end position="97"/>
    </location>
</feature>
<evidence type="ECO:0000313" key="4">
    <source>
        <dbReference type="Proteomes" id="UP000008983"/>
    </source>
</evidence>